<organism evidence="2">
    <name type="scientific">Anopheles coluzzii</name>
    <name type="common">African malaria mosquito</name>
    <dbReference type="NCBI Taxonomy" id="1518534"/>
    <lineage>
        <taxon>Eukaryota</taxon>
        <taxon>Metazoa</taxon>
        <taxon>Ecdysozoa</taxon>
        <taxon>Arthropoda</taxon>
        <taxon>Hexapoda</taxon>
        <taxon>Insecta</taxon>
        <taxon>Pterygota</taxon>
        <taxon>Neoptera</taxon>
        <taxon>Endopterygota</taxon>
        <taxon>Diptera</taxon>
        <taxon>Nematocera</taxon>
        <taxon>Culicoidea</taxon>
        <taxon>Culicidae</taxon>
        <taxon>Anophelinae</taxon>
        <taxon>Anopheles</taxon>
    </lineage>
</organism>
<name>A0A8W7PXH0_ANOCL</name>
<accession>A0A8W7PXH0</accession>
<protein>
    <submittedName>
        <fullName evidence="2">Uncharacterized protein</fullName>
    </submittedName>
</protein>
<dbReference type="EnsemblMetazoa" id="ACOM039440-RA">
    <property type="protein sequence ID" value="ACOM039440-PA.1"/>
    <property type="gene ID" value="ACOM039440"/>
</dbReference>
<keyword evidence="1" id="KW-0812">Transmembrane</keyword>
<keyword evidence="1" id="KW-0472">Membrane</keyword>
<feature type="transmembrane region" description="Helical" evidence="1">
    <location>
        <begin position="386"/>
        <end position="407"/>
    </location>
</feature>
<dbReference type="AlphaFoldDB" id="A0A8W7PXH0"/>
<sequence>MVRVSWSWKWSFSFDLPSSLEPRSCENLYCQMTAASAPSVSENPACQSRLDHARDDRRVPAVLDPQQLLARLHAQVARLVAGALEQEAVLPGVDRFRLLHHAEHRLVHLVGDVRLGQAGHVERRRVEQHHLGTLQHQKAGLVALPRDVIVDDALVHPAHVLDPFADGEVPVEQLHLEEKGSLMLSVLRVDSGVSVEYLQARQSDHIVRDVLEPLAEDGQIVAVYDAGGGPVQSAHLERVRPQLVRAVDVPRNVCHHQRHCGRHTKHLPETKSIHRFSGSELMDTGRLLLTDFQFSSAFSSAHVASLSDSGVSRLTGGVANLDEEFRFRAKKFSANGRQKRRIAIANRVAAAQQLRNVGQSFCNLIESIFHTASKPAKQQDSIGGCVALVGVGAGVVVSCFWIVIISIDRWSRASSGLLLPSLIITIPVRV</sequence>
<proteinExistence type="predicted"/>
<keyword evidence="1" id="KW-1133">Transmembrane helix</keyword>
<dbReference type="Proteomes" id="UP000075882">
    <property type="component" value="Unassembled WGS sequence"/>
</dbReference>
<reference evidence="2" key="1">
    <citation type="submission" date="2022-08" db="UniProtKB">
        <authorList>
            <consortium name="EnsemblMetazoa"/>
        </authorList>
    </citation>
    <scope>IDENTIFICATION</scope>
</reference>
<evidence type="ECO:0000256" key="1">
    <source>
        <dbReference type="SAM" id="Phobius"/>
    </source>
</evidence>
<evidence type="ECO:0000313" key="2">
    <source>
        <dbReference type="EnsemblMetazoa" id="ACOM039440-PA.1"/>
    </source>
</evidence>